<dbReference type="Gene3D" id="3.40.30.10">
    <property type="entry name" value="Glutaredoxin"/>
    <property type="match status" value="1"/>
</dbReference>
<evidence type="ECO:0000313" key="2">
    <source>
        <dbReference type="EMBL" id="AVQ31300.1"/>
    </source>
</evidence>
<sequence>MIVRENEFIENFIYDTAYEVGKDYFKSKGSKIGILAFLRYYGCTICQLDIMEFNKLYEKFEEAGVDIKIVLQSTQEIIKEADKEIRLKFEIICDPQQELYKKFEIGAATSLEALKAGNIAEKVAEAKSMGLSHGEYEGNELQLPAMFIIDGNNKVIYSHYAEDGADIPRAREVLNMVYEYINKK</sequence>
<dbReference type="InterPro" id="IPR036249">
    <property type="entry name" value="Thioredoxin-like_sf"/>
</dbReference>
<keyword evidence="3" id="KW-1185">Reference proteome</keyword>
<name>A0ABM6U4P2_FUSVA</name>
<feature type="domain" description="Alkyl hydroperoxide reductase subunit C/ Thiol specific antioxidant" evidence="1">
    <location>
        <begin position="23"/>
        <end position="157"/>
    </location>
</feature>
<dbReference type="EMBL" id="CP028103">
    <property type="protein sequence ID" value="AVQ31300.1"/>
    <property type="molecule type" value="Genomic_DNA"/>
</dbReference>
<dbReference type="PANTHER" id="PTHR28630">
    <property type="match status" value="1"/>
</dbReference>
<dbReference type="Proteomes" id="UP000241238">
    <property type="component" value="Chromosome"/>
</dbReference>
<accession>A0ABM6U4P2</accession>
<dbReference type="InterPro" id="IPR000866">
    <property type="entry name" value="AhpC/TSA"/>
</dbReference>
<reference evidence="3" key="1">
    <citation type="journal article" date="2018" name="MSphere">
        <title>Fusobacterium Genomics Using MinION and Illumina Sequencing Enables Genome Completion and Correction.</title>
        <authorList>
            <person name="Todd S.M."/>
            <person name="Settlage R.E."/>
            <person name="Lahmers K.K."/>
            <person name="Slade D.J."/>
        </authorList>
    </citation>
    <scope>NUCLEOTIDE SEQUENCE [LARGE SCALE GENOMIC DNA]</scope>
    <source>
        <strain evidence="3">ATCC 27725</strain>
    </source>
</reference>
<dbReference type="SUPFAM" id="SSF52833">
    <property type="entry name" value="Thioredoxin-like"/>
    <property type="match status" value="1"/>
</dbReference>
<dbReference type="RefSeq" id="WP_005947219.1">
    <property type="nucleotide sequence ID" value="NZ_CP028103.1"/>
</dbReference>
<evidence type="ECO:0000313" key="3">
    <source>
        <dbReference type="Proteomes" id="UP000241238"/>
    </source>
</evidence>
<protein>
    <submittedName>
        <fullName evidence="2">Alkyl hydroperoxide reductase</fullName>
    </submittedName>
</protein>
<dbReference type="Pfam" id="PF00578">
    <property type="entry name" value="AhpC-TSA"/>
    <property type="match status" value="1"/>
</dbReference>
<proteinExistence type="predicted"/>
<dbReference type="GeneID" id="77468080"/>
<dbReference type="PANTHER" id="PTHR28630:SF3">
    <property type="entry name" value="PEROXIREDOXIN-LIKE 2C"/>
    <property type="match status" value="1"/>
</dbReference>
<organism evidence="2 3">
    <name type="scientific">Fusobacterium varium ATCC 27725</name>
    <dbReference type="NCBI Taxonomy" id="469618"/>
    <lineage>
        <taxon>Bacteria</taxon>
        <taxon>Fusobacteriati</taxon>
        <taxon>Fusobacteriota</taxon>
        <taxon>Fusobacteriia</taxon>
        <taxon>Fusobacteriales</taxon>
        <taxon>Fusobacteriaceae</taxon>
        <taxon>Fusobacterium</taxon>
    </lineage>
</organism>
<dbReference type="InterPro" id="IPR032801">
    <property type="entry name" value="PXL2A/B/C"/>
</dbReference>
<gene>
    <name evidence="2" type="ORF">C4N18_08750</name>
</gene>
<evidence type="ECO:0000259" key="1">
    <source>
        <dbReference type="Pfam" id="PF00578"/>
    </source>
</evidence>